<proteinExistence type="predicted"/>
<evidence type="ECO:0000256" key="1">
    <source>
        <dbReference type="SAM" id="MobiDB-lite"/>
    </source>
</evidence>
<organism evidence="2 3">
    <name type="scientific">Bosea massiliensis</name>
    <dbReference type="NCBI Taxonomy" id="151419"/>
    <lineage>
        <taxon>Bacteria</taxon>
        <taxon>Pseudomonadati</taxon>
        <taxon>Pseudomonadota</taxon>
        <taxon>Alphaproteobacteria</taxon>
        <taxon>Hyphomicrobiales</taxon>
        <taxon>Boseaceae</taxon>
        <taxon>Bosea</taxon>
    </lineage>
</organism>
<evidence type="ECO:0000313" key="2">
    <source>
        <dbReference type="EMBL" id="MFC5505868.1"/>
    </source>
</evidence>
<reference evidence="3" key="1">
    <citation type="journal article" date="2019" name="Int. J. Syst. Evol. Microbiol.">
        <title>The Global Catalogue of Microorganisms (GCM) 10K type strain sequencing project: providing services to taxonomists for standard genome sequencing and annotation.</title>
        <authorList>
            <consortium name="The Broad Institute Genomics Platform"/>
            <consortium name="The Broad Institute Genome Sequencing Center for Infectious Disease"/>
            <person name="Wu L."/>
            <person name="Ma J."/>
        </authorList>
    </citation>
    <scope>NUCLEOTIDE SEQUENCE [LARGE SCALE GENOMIC DNA]</scope>
    <source>
        <strain evidence="3">CCUG 43117</strain>
    </source>
</reference>
<dbReference type="EMBL" id="JBHSLU010000024">
    <property type="protein sequence ID" value="MFC5505868.1"/>
    <property type="molecule type" value="Genomic_DNA"/>
</dbReference>
<keyword evidence="3" id="KW-1185">Reference proteome</keyword>
<feature type="region of interest" description="Disordered" evidence="1">
    <location>
        <begin position="1"/>
        <end position="49"/>
    </location>
</feature>
<feature type="region of interest" description="Disordered" evidence="1">
    <location>
        <begin position="159"/>
        <end position="189"/>
    </location>
</feature>
<feature type="compositionally biased region" description="Basic and acidic residues" evidence="1">
    <location>
        <begin position="29"/>
        <end position="40"/>
    </location>
</feature>
<feature type="compositionally biased region" description="Basic and acidic residues" evidence="1">
    <location>
        <begin position="78"/>
        <end position="101"/>
    </location>
</feature>
<protein>
    <submittedName>
        <fullName evidence="2">Uncharacterized protein</fullName>
    </submittedName>
</protein>
<comment type="caution">
    <text evidence="2">The sequence shown here is derived from an EMBL/GenBank/DDBJ whole genome shotgun (WGS) entry which is preliminary data.</text>
</comment>
<gene>
    <name evidence="2" type="ORF">ACFPN9_11415</name>
</gene>
<sequence>MARASVPLEPPASLAEARTKAQKAQKAVQEAERREDEARAALDAAEASRPRGVLAWVTGKAAAAERRILALETLVGERAQDARTRRSIRDGDARGEDRETRAFATAQATHERRQDGERREGLMDLARVDRLRKAMEARPEWAIQGVPALEEHMRRAEAVRRADEAKLREQERRQQEVEDRAYTPRGPSR</sequence>
<feature type="compositionally biased region" description="Basic and acidic residues" evidence="1">
    <location>
        <begin position="159"/>
        <end position="182"/>
    </location>
</feature>
<feature type="region of interest" description="Disordered" evidence="1">
    <location>
        <begin position="78"/>
        <end position="120"/>
    </location>
</feature>
<dbReference type="Proteomes" id="UP001596060">
    <property type="component" value="Unassembled WGS sequence"/>
</dbReference>
<name>A0ABW0P2E0_9HYPH</name>
<accession>A0ABW0P2E0</accession>
<evidence type="ECO:0000313" key="3">
    <source>
        <dbReference type="Proteomes" id="UP001596060"/>
    </source>
</evidence>
<feature type="compositionally biased region" description="Basic and acidic residues" evidence="1">
    <location>
        <begin position="109"/>
        <end position="120"/>
    </location>
</feature>